<keyword evidence="4" id="KW-1185">Reference proteome</keyword>
<name>A0AA37RYQ3_9GAMM</name>
<sequence length="936" mass="102907">MKKKLLATGISLALTLNLSGCASALVDVSKYQMPSQFGMPNIDQSTPAGKLAQLEIEAKNLDVRAHDETRVAKWEEAYSLVKSMDQQETERNVSVGGGYFMLNNDPRKSESREGEIALKTAEANAFFGNLQRAKDIIYEQISADSNSKTLIKKGFDPNLVNLLARVQFAGNDLEGLRTTCQALSPHVKQSIEMHSSSSDDFKNWRTNLLKAHALINCADMLYKLGDKELSTEMFAVTSDYVLKDLAETRTSKGKAGFEQFAGMLSAVVREAKTVGKATFSEVSYNIPENDRPLYELRLRLQPVDVRELYGNSLLAVIMSDSSSAQRDESLNGLLELFDQKAFRVQNPEFQLAKGENDGMLSSATDEINYQKLATYYLSQSDKKSTVDYFNKAMDASDKRLLEWSATLSNDNLGVLLETRRKSIDFLLSELARAPTNPELTELAFAAVGKTKNIETNLSTYLSSAVYKRGDASDIREYQELMALELELKNLSGNGGGVSQDYMDKKETQLALTRRVKEKFASDIQAQFYKDTAPIDVSSKRAKAIESGTVFLDFVKYTNIEAEPLYPMLARGQQHYGVFIVQQNEIKFVDIGQANEIDTEVATYVASIKQPSTRAEQSKIEEQAHALYRLLLAPLFPSNELAKGQIIVSPDSELGGLPFETLNSGQNLLISTHLIRYVTSSRALAADPNTRNTNNTAAVVAGPDYGSPQSTIHTGEKVATRSRGSFLPLPGIELERDFVKGALEKSDIEVRVLQGLDASEKNVRALKSPRFLHIASHGFANEAVDNVVKVDPNTVSVSYGSSTMSTGVALAGANISGKESFSLDGILYWHELASMDLKDTELVVLSACDTAIGDQLNGQATSGLRRAIEVSGAASSVTTLWSIPNEETIDLVVDFYDVGVKVQSFAESLRNAKLKLIETNSSPYYWGAFILTESTLN</sequence>
<reference evidence="3" key="2">
    <citation type="submission" date="2023-01" db="EMBL/GenBank/DDBJ databases">
        <title>Draft genome sequence of Paraferrimonas sedimenticola strain NBRC 101628.</title>
        <authorList>
            <person name="Sun Q."/>
            <person name="Mori K."/>
        </authorList>
    </citation>
    <scope>NUCLEOTIDE SEQUENCE</scope>
    <source>
        <strain evidence="3">NBRC 101628</strain>
    </source>
</reference>
<evidence type="ECO:0000256" key="1">
    <source>
        <dbReference type="SAM" id="SignalP"/>
    </source>
</evidence>
<dbReference type="Pfam" id="PF12770">
    <property type="entry name" value="CHAT"/>
    <property type="match status" value="1"/>
</dbReference>
<organism evidence="3 4">
    <name type="scientific">Paraferrimonas sedimenticola</name>
    <dbReference type="NCBI Taxonomy" id="375674"/>
    <lineage>
        <taxon>Bacteria</taxon>
        <taxon>Pseudomonadati</taxon>
        <taxon>Pseudomonadota</taxon>
        <taxon>Gammaproteobacteria</taxon>
        <taxon>Alteromonadales</taxon>
        <taxon>Ferrimonadaceae</taxon>
        <taxon>Paraferrimonas</taxon>
    </lineage>
</organism>
<comment type="caution">
    <text evidence="3">The sequence shown here is derived from an EMBL/GenBank/DDBJ whole genome shotgun (WGS) entry which is preliminary data.</text>
</comment>
<protein>
    <recommendedName>
        <fullName evidence="2">CHAT domain-containing protein</fullName>
    </recommendedName>
</protein>
<feature type="domain" description="CHAT" evidence="2">
    <location>
        <begin position="621"/>
        <end position="930"/>
    </location>
</feature>
<dbReference type="InterPro" id="IPR024983">
    <property type="entry name" value="CHAT_dom"/>
</dbReference>
<evidence type="ECO:0000313" key="3">
    <source>
        <dbReference type="EMBL" id="GLP97606.1"/>
    </source>
</evidence>
<evidence type="ECO:0000259" key="2">
    <source>
        <dbReference type="Pfam" id="PF12770"/>
    </source>
</evidence>
<gene>
    <name evidence="3" type="ORF">GCM10007895_29130</name>
</gene>
<reference evidence="3" key="1">
    <citation type="journal article" date="2014" name="Int. J. Syst. Evol. Microbiol.">
        <title>Complete genome sequence of Corynebacterium casei LMG S-19264T (=DSM 44701T), isolated from a smear-ripened cheese.</title>
        <authorList>
            <consortium name="US DOE Joint Genome Institute (JGI-PGF)"/>
            <person name="Walter F."/>
            <person name="Albersmeier A."/>
            <person name="Kalinowski J."/>
            <person name="Ruckert C."/>
        </authorList>
    </citation>
    <scope>NUCLEOTIDE SEQUENCE</scope>
    <source>
        <strain evidence="3">NBRC 101628</strain>
    </source>
</reference>
<proteinExistence type="predicted"/>
<feature type="signal peptide" evidence="1">
    <location>
        <begin position="1"/>
        <end position="24"/>
    </location>
</feature>
<dbReference type="Proteomes" id="UP001161422">
    <property type="component" value="Unassembled WGS sequence"/>
</dbReference>
<dbReference type="EMBL" id="BSNC01000006">
    <property type="protein sequence ID" value="GLP97606.1"/>
    <property type="molecule type" value="Genomic_DNA"/>
</dbReference>
<accession>A0AA37RYQ3</accession>
<dbReference type="AlphaFoldDB" id="A0AA37RYQ3"/>
<keyword evidence="1" id="KW-0732">Signal</keyword>
<feature type="chain" id="PRO_5041320249" description="CHAT domain-containing protein" evidence="1">
    <location>
        <begin position="25"/>
        <end position="936"/>
    </location>
</feature>
<evidence type="ECO:0000313" key="4">
    <source>
        <dbReference type="Proteomes" id="UP001161422"/>
    </source>
</evidence>
<dbReference type="RefSeq" id="WP_095504562.1">
    <property type="nucleotide sequence ID" value="NZ_BSNC01000006.1"/>
</dbReference>